<gene>
    <name evidence="2" type="ORF">F0919_12655</name>
</gene>
<dbReference type="AlphaFoldDB" id="A0A5M6CEB0"/>
<accession>A0A5M6CEB0</accession>
<evidence type="ECO:0000313" key="3">
    <source>
        <dbReference type="Proteomes" id="UP000323632"/>
    </source>
</evidence>
<sequence length="197" mass="22905">MLQHIPTLENNKTKLQPLDKKDTDALAEIAIAQPDLFQFMSQQLNSTADVYAYIRKGLDEFNEGASLPFLIIDKESGKVAGTTRFGNLVKEHKRVEIGWTWISKEFHNTGLNKAMKFLMLQYAFETLEFNRVEIKTSEINYISRRAIESLGATFEGILRHHIINDNGSLRNTVYYSILKEEWPEIKERIFGKYKDKW</sequence>
<dbReference type="InterPro" id="IPR000182">
    <property type="entry name" value="GNAT_dom"/>
</dbReference>
<reference evidence="2 3" key="1">
    <citation type="submission" date="2019-09" db="EMBL/GenBank/DDBJ databases">
        <title>Genome sequence and assembly of Taibaiella sp.</title>
        <authorList>
            <person name="Chhetri G."/>
        </authorList>
    </citation>
    <scope>NUCLEOTIDE SEQUENCE [LARGE SCALE GENOMIC DNA]</scope>
    <source>
        <strain evidence="2 3">KVB11</strain>
    </source>
</reference>
<organism evidence="2 3">
    <name type="scientific">Taibaiella lutea</name>
    <dbReference type="NCBI Taxonomy" id="2608001"/>
    <lineage>
        <taxon>Bacteria</taxon>
        <taxon>Pseudomonadati</taxon>
        <taxon>Bacteroidota</taxon>
        <taxon>Chitinophagia</taxon>
        <taxon>Chitinophagales</taxon>
        <taxon>Chitinophagaceae</taxon>
        <taxon>Taibaiella</taxon>
    </lineage>
</organism>
<dbReference type="Pfam" id="PF13302">
    <property type="entry name" value="Acetyltransf_3"/>
    <property type="match status" value="1"/>
</dbReference>
<dbReference type="SUPFAM" id="SSF55729">
    <property type="entry name" value="Acyl-CoA N-acyltransferases (Nat)"/>
    <property type="match status" value="1"/>
</dbReference>
<keyword evidence="3" id="KW-1185">Reference proteome</keyword>
<keyword evidence="2" id="KW-0808">Transferase</keyword>
<dbReference type="PROSITE" id="PS51186">
    <property type="entry name" value="GNAT"/>
    <property type="match status" value="1"/>
</dbReference>
<dbReference type="Gene3D" id="3.40.630.30">
    <property type="match status" value="1"/>
</dbReference>
<dbReference type="PANTHER" id="PTHR43610:SF1">
    <property type="entry name" value="N-ACETYLTRANSFERASE DOMAIN-CONTAINING PROTEIN"/>
    <property type="match status" value="1"/>
</dbReference>
<dbReference type="RefSeq" id="WP_150033134.1">
    <property type="nucleotide sequence ID" value="NZ_VWSH01000003.1"/>
</dbReference>
<evidence type="ECO:0000259" key="1">
    <source>
        <dbReference type="PROSITE" id="PS51186"/>
    </source>
</evidence>
<dbReference type="PANTHER" id="PTHR43610">
    <property type="entry name" value="BLL6696 PROTEIN"/>
    <property type="match status" value="1"/>
</dbReference>
<dbReference type="EMBL" id="VWSH01000003">
    <property type="protein sequence ID" value="KAA5533387.1"/>
    <property type="molecule type" value="Genomic_DNA"/>
</dbReference>
<protein>
    <submittedName>
        <fullName evidence="2">GNAT family N-acetyltransferase</fullName>
    </submittedName>
</protein>
<name>A0A5M6CEB0_9BACT</name>
<feature type="domain" description="N-acetyltransferase" evidence="1">
    <location>
        <begin position="27"/>
        <end position="180"/>
    </location>
</feature>
<comment type="caution">
    <text evidence="2">The sequence shown here is derived from an EMBL/GenBank/DDBJ whole genome shotgun (WGS) entry which is preliminary data.</text>
</comment>
<evidence type="ECO:0000313" key="2">
    <source>
        <dbReference type="EMBL" id="KAA5533387.1"/>
    </source>
</evidence>
<proteinExistence type="predicted"/>
<dbReference type="InterPro" id="IPR016181">
    <property type="entry name" value="Acyl_CoA_acyltransferase"/>
</dbReference>
<dbReference type="GO" id="GO:0016747">
    <property type="term" value="F:acyltransferase activity, transferring groups other than amino-acyl groups"/>
    <property type="evidence" value="ECO:0007669"/>
    <property type="project" value="InterPro"/>
</dbReference>
<dbReference type="Proteomes" id="UP000323632">
    <property type="component" value="Unassembled WGS sequence"/>
</dbReference>